<dbReference type="AlphaFoldDB" id="A0A668A7Q5"/>
<reference evidence="1" key="1">
    <citation type="submission" date="2019-06" db="EMBL/GenBank/DDBJ databases">
        <authorList>
            <consortium name="Wellcome Sanger Institute Data Sharing"/>
        </authorList>
    </citation>
    <scope>NUCLEOTIDE SEQUENCE [LARGE SCALE GENOMIC DNA]</scope>
</reference>
<dbReference type="InParanoid" id="A0A668A7Q5"/>
<dbReference type="Ensembl" id="ENSMMDT00005044803.1">
    <property type="protein sequence ID" value="ENSMMDP00005043924.1"/>
    <property type="gene ID" value="ENSMMDG00005020180.1"/>
</dbReference>
<dbReference type="Proteomes" id="UP000472263">
    <property type="component" value="Chromosome 5"/>
</dbReference>
<proteinExistence type="predicted"/>
<sequence>MIFLTDDSRAERTALSRTFPHGKLLLCCFHLLQAVWRWLCCKENDISMSDRATLSAVIEDTLNARRESLLHSCYHEALESSAFNRSSTARGSIGLSATLTPCL</sequence>
<accession>A0A668A7Q5</accession>
<reference evidence="1" key="3">
    <citation type="submission" date="2025-09" db="UniProtKB">
        <authorList>
            <consortium name="Ensembl"/>
        </authorList>
    </citation>
    <scope>IDENTIFICATION</scope>
</reference>
<dbReference type="PANTHER" id="PTHR35385:SF2">
    <property type="entry name" value="PROTEIN B, PUTATIVE-RELATED"/>
    <property type="match status" value="1"/>
</dbReference>
<evidence type="ECO:0008006" key="3">
    <source>
        <dbReference type="Google" id="ProtNLM"/>
    </source>
</evidence>
<name>A0A668A7Q5_9TELE</name>
<dbReference type="PANTHER" id="PTHR35385">
    <property type="entry name" value="PROTEIN B, PUTATIVE-RELATED-RELATED"/>
    <property type="match status" value="1"/>
</dbReference>
<keyword evidence="2" id="KW-1185">Reference proteome</keyword>
<dbReference type="FunCoup" id="A0A668A7Q5">
    <property type="interactions" value="751"/>
</dbReference>
<organism evidence="1 2">
    <name type="scientific">Myripristis murdjan</name>
    <name type="common">pinecone soldierfish</name>
    <dbReference type="NCBI Taxonomy" id="586833"/>
    <lineage>
        <taxon>Eukaryota</taxon>
        <taxon>Metazoa</taxon>
        <taxon>Chordata</taxon>
        <taxon>Craniata</taxon>
        <taxon>Vertebrata</taxon>
        <taxon>Euteleostomi</taxon>
        <taxon>Actinopterygii</taxon>
        <taxon>Neopterygii</taxon>
        <taxon>Teleostei</taxon>
        <taxon>Neoteleostei</taxon>
        <taxon>Acanthomorphata</taxon>
        <taxon>Holocentriformes</taxon>
        <taxon>Holocentridae</taxon>
        <taxon>Myripristis</taxon>
    </lineage>
</organism>
<evidence type="ECO:0000313" key="1">
    <source>
        <dbReference type="Ensembl" id="ENSMMDP00005043924.1"/>
    </source>
</evidence>
<reference evidence="1" key="2">
    <citation type="submission" date="2025-08" db="UniProtKB">
        <authorList>
            <consortium name="Ensembl"/>
        </authorList>
    </citation>
    <scope>IDENTIFICATION</scope>
</reference>
<protein>
    <recommendedName>
        <fullName evidence="3">MULE transposase domain-containing protein</fullName>
    </recommendedName>
</protein>
<evidence type="ECO:0000313" key="2">
    <source>
        <dbReference type="Proteomes" id="UP000472263"/>
    </source>
</evidence>